<keyword evidence="2" id="KW-1133">Transmembrane helix</keyword>
<keyword evidence="2" id="KW-0812">Transmembrane</keyword>
<evidence type="ECO:0000256" key="1">
    <source>
        <dbReference type="SAM" id="Coils"/>
    </source>
</evidence>
<evidence type="ECO:0000256" key="2">
    <source>
        <dbReference type="SAM" id="Phobius"/>
    </source>
</evidence>
<sequence>MNGQDEWETNLDKEMMALKAKIDHLENEIKEMEFLAPKPFISSEQIGQIGKFLLGAIVLIGIFWR</sequence>
<proteinExistence type="predicted"/>
<comment type="caution">
    <text evidence="3">The sequence shown here is derived from an EMBL/GenBank/DDBJ whole genome shotgun (WGS) entry which is preliminary data.</text>
</comment>
<evidence type="ECO:0000313" key="4">
    <source>
        <dbReference type="Proteomes" id="UP000698173"/>
    </source>
</evidence>
<dbReference type="Proteomes" id="UP000698173">
    <property type="component" value="Unassembled WGS sequence"/>
</dbReference>
<feature type="transmembrane region" description="Helical" evidence="2">
    <location>
        <begin position="46"/>
        <end position="64"/>
    </location>
</feature>
<accession>A0A921G1F7</accession>
<keyword evidence="1" id="KW-0175">Coiled coil</keyword>
<protein>
    <submittedName>
        <fullName evidence="3">Uncharacterized protein</fullName>
    </submittedName>
</protein>
<reference evidence="3" key="1">
    <citation type="journal article" date="2021" name="PeerJ">
        <title>Extensive microbial diversity within the chicken gut microbiome revealed by metagenomics and culture.</title>
        <authorList>
            <person name="Gilroy R."/>
            <person name="Ravi A."/>
            <person name="Getino M."/>
            <person name="Pursley I."/>
            <person name="Horton D.L."/>
            <person name="Alikhan N.F."/>
            <person name="Baker D."/>
            <person name="Gharbi K."/>
            <person name="Hall N."/>
            <person name="Watson M."/>
            <person name="Adriaenssens E.M."/>
            <person name="Foster-Nyarko E."/>
            <person name="Jarju S."/>
            <person name="Secka A."/>
            <person name="Antonio M."/>
            <person name="Oren A."/>
            <person name="Chaudhuri R.R."/>
            <person name="La Ragione R."/>
            <person name="Hildebrand F."/>
            <person name="Pallen M.J."/>
        </authorList>
    </citation>
    <scope>NUCLEOTIDE SEQUENCE</scope>
    <source>
        <strain evidence="3">CHK171-7178</strain>
    </source>
</reference>
<keyword evidence="2" id="KW-0472">Membrane</keyword>
<reference evidence="3" key="2">
    <citation type="submission" date="2021-09" db="EMBL/GenBank/DDBJ databases">
        <authorList>
            <person name="Gilroy R."/>
        </authorList>
    </citation>
    <scope>NUCLEOTIDE SEQUENCE</scope>
    <source>
        <strain evidence="3">CHK171-7178</strain>
    </source>
</reference>
<feature type="coiled-coil region" evidence="1">
    <location>
        <begin position="8"/>
        <end position="35"/>
    </location>
</feature>
<evidence type="ECO:0000313" key="3">
    <source>
        <dbReference type="EMBL" id="HJF33435.1"/>
    </source>
</evidence>
<name>A0A921G1F7_SPOPS</name>
<dbReference type="AlphaFoldDB" id="A0A921G1F7"/>
<organism evidence="3 4">
    <name type="scientific">Sporosarcina psychrophila</name>
    <name type="common">Bacillus psychrophilus</name>
    <dbReference type="NCBI Taxonomy" id="1476"/>
    <lineage>
        <taxon>Bacteria</taxon>
        <taxon>Bacillati</taxon>
        <taxon>Bacillota</taxon>
        <taxon>Bacilli</taxon>
        <taxon>Bacillales</taxon>
        <taxon>Caryophanaceae</taxon>
        <taxon>Sporosarcina</taxon>
    </lineage>
</organism>
<gene>
    <name evidence="3" type="ORF">K8V56_16865</name>
</gene>
<dbReference type="EMBL" id="DYWT01000259">
    <property type="protein sequence ID" value="HJF33435.1"/>
    <property type="molecule type" value="Genomic_DNA"/>
</dbReference>